<dbReference type="Pfam" id="PF22599">
    <property type="entry name" value="SecDF_P1_head"/>
    <property type="match status" value="1"/>
</dbReference>
<evidence type="ECO:0000256" key="1">
    <source>
        <dbReference type="SAM" id="Phobius"/>
    </source>
</evidence>
<organism evidence="3 4">
    <name type="scientific">Gimesia panareensis</name>
    <dbReference type="NCBI Taxonomy" id="2527978"/>
    <lineage>
        <taxon>Bacteria</taxon>
        <taxon>Pseudomonadati</taxon>
        <taxon>Planctomycetota</taxon>
        <taxon>Planctomycetia</taxon>
        <taxon>Planctomycetales</taxon>
        <taxon>Planctomycetaceae</taxon>
        <taxon>Gimesia</taxon>
    </lineage>
</organism>
<dbReference type="RefSeq" id="WP_145460039.1">
    <property type="nucleotide sequence ID" value="NZ_CP036317.1"/>
</dbReference>
<feature type="transmembrane region" description="Helical" evidence="1">
    <location>
        <begin position="71"/>
        <end position="90"/>
    </location>
</feature>
<dbReference type="AlphaFoldDB" id="A0A518FYC9"/>
<protein>
    <submittedName>
        <fullName evidence="3">Preprotein translocase subunit SecD</fullName>
    </submittedName>
</protein>
<keyword evidence="1" id="KW-1133">Transmembrane helix</keyword>
<sequence>MTDQEQTTETPPATPEPVHILAPLVRSLPAAYLVFMLLVGGFALSTMMFLVQFRMEVEPFILLTDSRSGRLAVYSHLARACACLLLAFALQRYIASLRRIRRNAPDALDRFLKASRFLWRALFLCALLVIGMGIWAFDVRRDPAADFAVGQEIYASNPEPKVQVEFYLAETSPGKGLEERILRETGERIWLPVKPILSNENFLQAQVGLDPDQTPVVTMKLNEEGTAIIRQASQEHRDKPLAILVDGEVIMAPNIAGPMGSEIMISGFDTMEEAQRIARSISGNE</sequence>
<feature type="transmembrane region" description="Helical" evidence="1">
    <location>
        <begin position="117"/>
        <end position="137"/>
    </location>
</feature>
<dbReference type="Gene3D" id="3.30.1360.200">
    <property type="match status" value="1"/>
</dbReference>
<dbReference type="EMBL" id="CP036317">
    <property type="protein sequence ID" value="QDV21306.1"/>
    <property type="molecule type" value="Genomic_DNA"/>
</dbReference>
<evidence type="ECO:0000259" key="2">
    <source>
        <dbReference type="Pfam" id="PF22599"/>
    </source>
</evidence>
<reference evidence="3 4" key="1">
    <citation type="submission" date="2019-02" db="EMBL/GenBank/DDBJ databases">
        <title>Deep-cultivation of Planctomycetes and their phenomic and genomic characterization uncovers novel biology.</title>
        <authorList>
            <person name="Wiegand S."/>
            <person name="Jogler M."/>
            <person name="Boedeker C."/>
            <person name="Pinto D."/>
            <person name="Vollmers J."/>
            <person name="Rivas-Marin E."/>
            <person name="Kohn T."/>
            <person name="Peeters S.H."/>
            <person name="Heuer A."/>
            <person name="Rast P."/>
            <person name="Oberbeckmann S."/>
            <person name="Bunk B."/>
            <person name="Jeske O."/>
            <person name="Meyerdierks A."/>
            <person name="Storesund J.E."/>
            <person name="Kallscheuer N."/>
            <person name="Luecker S."/>
            <person name="Lage O.M."/>
            <person name="Pohl T."/>
            <person name="Merkel B.J."/>
            <person name="Hornburger P."/>
            <person name="Mueller R.-W."/>
            <person name="Bruemmer F."/>
            <person name="Labrenz M."/>
            <person name="Spormann A.M."/>
            <person name="Op den Camp H."/>
            <person name="Overmann J."/>
            <person name="Amann R."/>
            <person name="Jetten M.S.M."/>
            <person name="Mascher T."/>
            <person name="Medema M.H."/>
            <person name="Devos D.P."/>
            <person name="Kaster A.-K."/>
            <person name="Ovreas L."/>
            <person name="Rohde M."/>
            <person name="Galperin M.Y."/>
            <person name="Jogler C."/>
        </authorList>
    </citation>
    <scope>NUCLEOTIDE SEQUENCE [LARGE SCALE GENOMIC DNA]</scope>
    <source>
        <strain evidence="3 4">Pan153</strain>
    </source>
</reference>
<keyword evidence="1" id="KW-0472">Membrane</keyword>
<dbReference type="OrthoDB" id="290851at2"/>
<feature type="transmembrane region" description="Helical" evidence="1">
    <location>
        <begin position="30"/>
        <end position="51"/>
    </location>
</feature>
<evidence type="ECO:0000313" key="3">
    <source>
        <dbReference type="EMBL" id="QDV21306.1"/>
    </source>
</evidence>
<keyword evidence="1" id="KW-0812">Transmembrane</keyword>
<feature type="domain" description="SecDF P1 head subdomain" evidence="2">
    <location>
        <begin position="184"/>
        <end position="281"/>
    </location>
</feature>
<dbReference type="InterPro" id="IPR054384">
    <property type="entry name" value="SecDF_P1_head"/>
</dbReference>
<evidence type="ECO:0000313" key="4">
    <source>
        <dbReference type="Proteomes" id="UP000320839"/>
    </source>
</evidence>
<dbReference type="Proteomes" id="UP000320839">
    <property type="component" value="Chromosome"/>
</dbReference>
<name>A0A518FYC9_9PLAN</name>
<proteinExistence type="predicted"/>
<gene>
    <name evidence="3" type="ORF">Pan153_59940</name>
</gene>
<accession>A0A518FYC9</accession>